<gene>
    <name evidence="2" type="ORF">BINO364_LOCUS8217</name>
</gene>
<organism evidence="2 3">
    <name type="scientific">Brenthis ino</name>
    <name type="common">lesser marbled fritillary</name>
    <dbReference type="NCBI Taxonomy" id="405034"/>
    <lineage>
        <taxon>Eukaryota</taxon>
        <taxon>Metazoa</taxon>
        <taxon>Ecdysozoa</taxon>
        <taxon>Arthropoda</taxon>
        <taxon>Hexapoda</taxon>
        <taxon>Insecta</taxon>
        <taxon>Pterygota</taxon>
        <taxon>Neoptera</taxon>
        <taxon>Endopterygota</taxon>
        <taxon>Lepidoptera</taxon>
        <taxon>Glossata</taxon>
        <taxon>Ditrysia</taxon>
        <taxon>Papilionoidea</taxon>
        <taxon>Nymphalidae</taxon>
        <taxon>Heliconiinae</taxon>
        <taxon>Argynnini</taxon>
        <taxon>Brenthis</taxon>
    </lineage>
</organism>
<evidence type="ECO:0000313" key="3">
    <source>
        <dbReference type="Proteomes" id="UP000838878"/>
    </source>
</evidence>
<feature type="chain" id="PRO_5035431503" description="TNFR-Cys domain-containing protein" evidence="1">
    <location>
        <begin position="20"/>
        <end position="164"/>
    </location>
</feature>
<sequence length="164" mass="18317">MNKIVLVVFIFCVCQGINAFCTTRCGEPTTRCGCETCTSYPTKECETCRDTTPCSTCTNKCKCNSYLDPECECFKATGIDAFCTRGCGKPTTRCGCETCTSCPIKECETCRDTTPCSTCMNKCKCNSYLDPECECLKAMVRFPDVEYPMSIAEIKPYYSGYRYL</sequence>
<dbReference type="EMBL" id="OV170223">
    <property type="protein sequence ID" value="CAH0722225.1"/>
    <property type="molecule type" value="Genomic_DNA"/>
</dbReference>
<dbReference type="Proteomes" id="UP000838878">
    <property type="component" value="Chromosome 3"/>
</dbReference>
<dbReference type="AlphaFoldDB" id="A0A8J9V927"/>
<dbReference type="OrthoDB" id="7411943at2759"/>
<accession>A0A8J9V927</accession>
<name>A0A8J9V927_9NEOP</name>
<reference evidence="2" key="1">
    <citation type="submission" date="2021-12" db="EMBL/GenBank/DDBJ databases">
        <authorList>
            <person name="Martin H S."/>
        </authorList>
    </citation>
    <scope>NUCLEOTIDE SEQUENCE</scope>
</reference>
<evidence type="ECO:0000256" key="1">
    <source>
        <dbReference type="SAM" id="SignalP"/>
    </source>
</evidence>
<evidence type="ECO:0000313" key="2">
    <source>
        <dbReference type="EMBL" id="CAH0722225.1"/>
    </source>
</evidence>
<keyword evidence="1" id="KW-0732">Signal</keyword>
<protein>
    <recommendedName>
        <fullName evidence="4">TNFR-Cys domain-containing protein</fullName>
    </recommendedName>
</protein>
<feature type="non-terminal residue" evidence="2">
    <location>
        <position position="164"/>
    </location>
</feature>
<feature type="signal peptide" evidence="1">
    <location>
        <begin position="1"/>
        <end position="19"/>
    </location>
</feature>
<proteinExistence type="predicted"/>
<evidence type="ECO:0008006" key="4">
    <source>
        <dbReference type="Google" id="ProtNLM"/>
    </source>
</evidence>
<keyword evidence="3" id="KW-1185">Reference proteome</keyword>